<name>A0ACB5SR98_AMBMO</name>
<reference evidence="1" key="1">
    <citation type="submission" date="2023-04" db="EMBL/GenBank/DDBJ databases">
        <title>Ambrosiozyma monospora NBRC 10751.</title>
        <authorList>
            <person name="Ichikawa N."/>
            <person name="Sato H."/>
            <person name="Tonouchi N."/>
        </authorList>
    </citation>
    <scope>NUCLEOTIDE SEQUENCE</scope>
    <source>
        <strain evidence="1">NBRC 10751</strain>
    </source>
</reference>
<protein>
    <submittedName>
        <fullName evidence="1">Unnamed protein product</fullName>
    </submittedName>
</protein>
<dbReference type="Proteomes" id="UP001165064">
    <property type="component" value="Unassembled WGS sequence"/>
</dbReference>
<evidence type="ECO:0000313" key="2">
    <source>
        <dbReference type="Proteomes" id="UP001165064"/>
    </source>
</evidence>
<comment type="caution">
    <text evidence="1">The sequence shown here is derived from an EMBL/GenBank/DDBJ whole genome shotgun (WGS) entry which is preliminary data.</text>
</comment>
<proteinExistence type="predicted"/>
<evidence type="ECO:0000313" key="1">
    <source>
        <dbReference type="EMBL" id="GME70266.1"/>
    </source>
</evidence>
<organism evidence="1 2">
    <name type="scientific">Ambrosiozyma monospora</name>
    <name type="common">Yeast</name>
    <name type="synonym">Endomycopsis monosporus</name>
    <dbReference type="NCBI Taxonomy" id="43982"/>
    <lineage>
        <taxon>Eukaryota</taxon>
        <taxon>Fungi</taxon>
        <taxon>Dikarya</taxon>
        <taxon>Ascomycota</taxon>
        <taxon>Saccharomycotina</taxon>
        <taxon>Pichiomycetes</taxon>
        <taxon>Pichiales</taxon>
        <taxon>Pichiaceae</taxon>
        <taxon>Ambrosiozyma</taxon>
    </lineage>
</organism>
<gene>
    <name evidence="1" type="ORF">Amon02_000012600</name>
</gene>
<dbReference type="EMBL" id="BSXS01000009">
    <property type="protein sequence ID" value="GME70266.1"/>
    <property type="molecule type" value="Genomic_DNA"/>
</dbReference>
<keyword evidence="2" id="KW-1185">Reference proteome</keyword>
<sequence length="1119" mass="125545">MSGDLLNSVLYVVKLLLVLILKLTWENKLRCCYVFHILTTGNKDWKSVDGKDVDQVESLIEEFMASSPVREKVNMVMEENTGNGKKNKRDKKFRKGGKGKFQGDNKKNGFVCYNCGKVGHIANDCRYQKKKLEKVNVAVRQEKELIEKVRLSFDSMDDDPKLIAMDGASSTHIINDKSKFKHLSKCHTRIDGLNGSLVSEWRGDCYLKSLLLKDAVYCPNAPVNLVSVSKLDEDGMTVIYGNKKVKVLKDNDEVLPGNLKVDGLYYIDETEKAQWALVGSSSGATDEELYNIHVRAAHASVYQMRKLTADKIPWNRLRKANKNCTVWKGDVKKSHGKPDKSGETDQAEVENEDKDQFEIEGNGKFQVGEMLVMDIIGPINGTYGLVMKDVGSQFIKVKVLKSKSEASSAAISLIKEFKNQLKRFDLPICFVRSDNEFDTSAIANFCDEEGYDFQPTAPGHSYQNGSAENANGFLERKMRKMLNQFRVPMMFWGHAFEHAAYLHNIMPKKNSPSPYAIFHRTLKKIDASKLIPFGSRVFIRNPNEKQKVGKTFSAGIFLGYDKTLKIIKYWKVKTRRVGRTADFRVDNPIVFPLVKIDDTNLLDINFDDSGTISSSISYGGNFGFGRVSGGSVSDGSNDPDIQDVEMNSPPPLSPSTSPSQLLVPIQQSNESRAIVQNVPDPDGLNPVESMDIDKFSAAEPVVPVSQVDNQVASYGYTIEEPESEDEFFDASEHGPKELPAPSTISTIHTSSKSLVPSTKPKSTSRSDTMRKFSRALTLTKSKALAKQDNPQSNSSSSSTALVPTSHQKQLTPNPTSNVVTQQSKKRDCDGKIKRQTTALAPVRRSLRLQHLPPQYVPEDSPVSHKLVPYNHNQDNNINKINDDKSEDPDHAIVSKTKKSNDGEKIQVVYEKLTPTNVNDPKSLPSTVKKLLGYKSESTMICVEQGKYNIPTSFDEMMKSPQWLKWLEGLDSENDSLRKNNVYKFIKIEDVPKDAKIVTGKYVCSVKVTPEKKHKGKIIQDRKEQFKVRLVAKGFMQRLGESYIDAFAPVSSFDSFRFIMSYGAMNNWYFTQLAAKTAFLNGKLYFPVYFKPPKGSGTDTSRYIWLLKRSLYGLVNSSNV</sequence>
<accession>A0ACB5SR98</accession>